<evidence type="ECO:0000313" key="3">
    <source>
        <dbReference type="Proteomes" id="UP000192656"/>
    </source>
</evidence>
<dbReference type="AlphaFoldDB" id="A0A1W1ZRJ8"/>
<proteinExistence type="predicted"/>
<dbReference type="RefSeq" id="WP_244556797.1">
    <property type="nucleotide sequence ID" value="NZ_FWXR01000003.1"/>
</dbReference>
<dbReference type="Pfam" id="PF13624">
    <property type="entry name" value="SurA_N_3"/>
    <property type="match status" value="1"/>
</dbReference>
<dbReference type="SUPFAM" id="SSF109998">
    <property type="entry name" value="Triger factor/SurA peptide-binding domain-like"/>
    <property type="match status" value="1"/>
</dbReference>
<dbReference type="EMBL" id="FWXR01000003">
    <property type="protein sequence ID" value="SMC50987.1"/>
    <property type="molecule type" value="Genomic_DNA"/>
</dbReference>
<dbReference type="InterPro" id="IPR027304">
    <property type="entry name" value="Trigger_fact/SurA_dom_sf"/>
</dbReference>
<dbReference type="InterPro" id="IPR050280">
    <property type="entry name" value="OMP_Chaperone_SurA"/>
</dbReference>
<reference evidence="2 3" key="1">
    <citation type="submission" date="2017-04" db="EMBL/GenBank/DDBJ databases">
        <authorList>
            <person name="Afonso C.L."/>
            <person name="Miller P.J."/>
            <person name="Scott M.A."/>
            <person name="Spackman E."/>
            <person name="Goraichik I."/>
            <person name="Dimitrov K.M."/>
            <person name="Suarez D.L."/>
            <person name="Swayne D.E."/>
        </authorList>
    </citation>
    <scope>NUCLEOTIDE SEQUENCE [LARGE SCALE GENOMIC DNA]</scope>
    <source>
        <strain evidence="2 3">CGMCC 1.10972</strain>
    </source>
</reference>
<dbReference type="PANTHER" id="PTHR47637">
    <property type="entry name" value="CHAPERONE SURA"/>
    <property type="match status" value="1"/>
</dbReference>
<evidence type="ECO:0000313" key="2">
    <source>
        <dbReference type="EMBL" id="SMC50987.1"/>
    </source>
</evidence>
<dbReference type="PANTHER" id="PTHR47637:SF1">
    <property type="entry name" value="CHAPERONE SURA"/>
    <property type="match status" value="1"/>
</dbReference>
<protein>
    <submittedName>
        <fullName evidence="2">Periplasmic chaperone for outer membrane proteins SurA</fullName>
    </submittedName>
</protein>
<sequence length="316" mass="34781">MARMTTLMTRGVLVAILGLTTLGSTMVMPERAAAASSIAVVVNGEPITTYQIRQRAAFLKLRRVGGNTTQKATDELIDEALKKQEMRRQRVSIPDDAVNAAYANFAKGNKLTEAQLAQVLSRAGFSPDGFKDYIRVQMGWGQAVQKRVRATERLSEQDVVQRMLAQGGKKPTTTEYTLQQVIFVIPDGQRGALLGNRKREAEAMRARFQSCDSTYQIAGGLRDVTVRDLGRVAQPELPGLWKDAVMQTSPGRTTPAKETERGVEFIAVCQARKISDDKAAAMVFQARDLEALNDSEKGPDAKVLADLRKEAQIIRK</sequence>
<dbReference type="Gene3D" id="1.10.4030.10">
    <property type="entry name" value="Porin chaperone SurA, peptide-binding domain"/>
    <property type="match status" value="1"/>
</dbReference>
<evidence type="ECO:0000256" key="1">
    <source>
        <dbReference type="ARBA" id="ARBA00022729"/>
    </source>
</evidence>
<name>A0A1W1ZRJ8_9HYPH</name>
<dbReference type="STRING" id="937218.SAMN06297251_10365"/>
<keyword evidence="3" id="KW-1185">Reference proteome</keyword>
<gene>
    <name evidence="2" type="ORF">SAMN06297251_10365</name>
</gene>
<accession>A0A1W1ZRJ8</accession>
<keyword evidence="1" id="KW-0732">Signal</keyword>
<organism evidence="2 3">
    <name type="scientific">Fulvimarina manganoxydans</name>
    <dbReference type="NCBI Taxonomy" id="937218"/>
    <lineage>
        <taxon>Bacteria</taxon>
        <taxon>Pseudomonadati</taxon>
        <taxon>Pseudomonadota</taxon>
        <taxon>Alphaproteobacteria</taxon>
        <taxon>Hyphomicrobiales</taxon>
        <taxon>Aurantimonadaceae</taxon>
        <taxon>Fulvimarina</taxon>
    </lineage>
</organism>
<dbReference type="Proteomes" id="UP000192656">
    <property type="component" value="Unassembled WGS sequence"/>
</dbReference>